<dbReference type="EMBL" id="BARS01054073">
    <property type="protein sequence ID" value="GAG45330.1"/>
    <property type="molecule type" value="Genomic_DNA"/>
</dbReference>
<dbReference type="Gene3D" id="3.40.50.10320">
    <property type="entry name" value="LmbE-like"/>
    <property type="match status" value="1"/>
</dbReference>
<protein>
    <recommendedName>
        <fullName evidence="2">PIG-L family deacetylase</fullName>
    </recommendedName>
</protein>
<sequence>MGSGLEDFRIADDGDRPNKRVLVVAAHPDDSEFGAAGTVALRARDGWEVYYLICTDGSKGSDDPAMTPDRLVPLRREEQRAAVRLLGGKDVFFL</sequence>
<dbReference type="InterPro" id="IPR024078">
    <property type="entry name" value="LmbE-like_dom_sf"/>
</dbReference>
<evidence type="ECO:0008006" key="2">
    <source>
        <dbReference type="Google" id="ProtNLM"/>
    </source>
</evidence>
<feature type="non-terminal residue" evidence="1">
    <location>
        <position position="94"/>
    </location>
</feature>
<dbReference type="PANTHER" id="PTHR12993">
    <property type="entry name" value="N-ACETYLGLUCOSAMINYL-PHOSPHATIDYLINOSITOL DE-N-ACETYLASE-RELATED"/>
    <property type="match status" value="1"/>
</dbReference>
<dbReference type="PANTHER" id="PTHR12993:SF28">
    <property type="entry name" value="LMBE FAMILY PROTEIN"/>
    <property type="match status" value="1"/>
</dbReference>
<dbReference type="GO" id="GO:0016811">
    <property type="term" value="F:hydrolase activity, acting on carbon-nitrogen (but not peptide) bonds, in linear amides"/>
    <property type="evidence" value="ECO:0007669"/>
    <property type="project" value="TreeGrafter"/>
</dbReference>
<dbReference type="AlphaFoldDB" id="X0XQ05"/>
<reference evidence="1" key="1">
    <citation type="journal article" date="2014" name="Front. Microbiol.">
        <title>High frequency of phylogenetically diverse reductive dehalogenase-homologous genes in deep subseafloor sedimentary metagenomes.</title>
        <authorList>
            <person name="Kawai M."/>
            <person name="Futagami T."/>
            <person name="Toyoda A."/>
            <person name="Takaki Y."/>
            <person name="Nishi S."/>
            <person name="Hori S."/>
            <person name="Arai W."/>
            <person name="Tsubouchi T."/>
            <person name="Morono Y."/>
            <person name="Uchiyama I."/>
            <person name="Ito T."/>
            <person name="Fujiyama A."/>
            <person name="Inagaki F."/>
            <person name="Takami H."/>
        </authorList>
    </citation>
    <scope>NUCLEOTIDE SEQUENCE</scope>
    <source>
        <strain evidence="1">Expedition CK06-06</strain>
    </source>
</reference>
<proteinExistence type="predicted"/>
<gene>
    <name evidence="1" type="ORF">S01H1_80123</name>
</gene>
<evidence type="ECO:0000313" key="1">
    <source>
        <dbReference type="EMBL" id="GAG45330.1"/>
    </source>
</evidence>
<accession>X0XQ05</accession>
<dbReference type="InterPro" id="IPR003737">
    <property type="entry name" value="GlcNAc_PI_deacetylase-related"/>
</dbReference>
<name>X0XQ05_9ZZZZ</name>
<comment type="caution">
    <text evidence="1">The sequence shown here is derived from an EMBL/GenBank/DDBJ whole genome shotgun (WGS) entry which is preliminary data.</text>
</comment>
<dbReference type="Pfam" id="PF02585">
    <property type="entry name" value="PIG-L"/>
    <property type="match status" value="1"/>
</dbReference>
<dbReference type="SUPFAM" id="SSF102588">
    <property type="entry name" value="LmbE-like"/>
    <property type="match status" value="1"/>
</dbReference>
<organism evidence="1">
    <name type="scientific">marine sediment metagenome</name>
    <dbReference type="NCBI Taxonomy" id="412755"/>
    <lineage>
        <taxon>unclassified sequences</taxon>
        <taxon>metagenomes</taxon>
        <taxon>ecological metagenomes</taxon>
    </lineage>
</organism>